<reference evidence="2 3" key="1">
    <citation type="journal article" date="2019" name="Int. J. Syst. Evol. Microbiol.">
        <title>The Global Catalogue of Microorganisms (GCM) 10K type strain sequencing project: providing services to taxonomists for standard genome sequencing and annotation.</title>
        <authorList>
            <consortium name="The Broad Institute Genomics Platform"/>
            <consortium name="The Broad Institute Genome Sequencing Center for Infectious Disease"/>
            <person name="Wu L."/>
            <person name="Ma J."/>
        </authorList>
    </citation>
    <scope>NUCLEOTIDE SEQUENCE [LARGE SCALE GENOMIC DNA]</scope>
    <source>
        <strain evidence="2 3">DT72</strain>
    </source>
</reference>
<dbReference type="GeneID" id="79304440"/>
<sequence>MFEAGKSGKYILRPVVSESGTDEEIEVVGEKKGDEDEKEDGEKDDEKAREDADALNATFVGNVTRGENVTVSATRNGSAVANATVSVNGENVGETAVDGTPTVAVPDRPELGVEVDTDDGSAELERKFGTGDDETENKGNGN</sequence>
<dbReference type="AlphaFoldDB" id="A0ABD5WSK4"/>
<gene>
    <name evidence="2" type="ORF">ACFQJ6_20870</name>
</gene>
<protein>
    <submittedName>
        <fullName evidence="2">Uncharacterized protein</fullName>
    </submittedName>
</protein>
<evidence type="ECO:0000313" key="2">
    <source>
        <dbReference type="EMBL" id="MFC7082172.1"/>
    </source>
</evidence>
<feature type="compositionally biased region" description="Acidic residues" evidence="1">
    <location>
        <begin position="113"/>
        <end position="122"/>
    </location>
</feature>
<evidence type="ECO:0000313" key="3">
    <source>
        <dbReference type="Proteomes" id="UP001596407"/>
    </source>
</evidence>
<evidence type="ECO:0000256" key="1">
    <source>
        <dbReference type="SAM" id="MobiDB-lite"/>
    </source>
</evidence>
<proteinExistence type="predicted"/>
<feature type="region of interest" description="Disordered" evidence="1">
    <location>
        <begin position="91"/>
        <end position="142"/>
    </location>
</feature>
<comment type="caution">
    <text evidence="2">The sequence shown here is derived from an EMBL/GenBank/DDBJ whole genome shotgun (WGS) entry which is preliminary data.</text>
</comment>
<organism evidence="2 3">
    <name type="scientific">Halorussus caseinilyticus</name>
    <dbReference type="NCBI Taxonomy" id="3034025"/>
    <lineage>
        <taxon>Archaea</taxon>
        <taxon>Methanobacteriati</taxon>
        <taxon>Methanobacteriota</taxon>
        <taxon>Stenosarchaea group</taxon>
        <taxon>Halobacteria</taxon>
        <taxon>Halobacteriales</taxon>
        <taxon>Haladaptataceae</taxon>
        <taxon>Halorussus</taxon>
    </lineage>
</organism>
<name>A0ABD5WSK4_9EURY</name>
<feature type="region of interest" description="Disordered" evidence="1">
    <location>
        <begin position="1"/>
        <end position="56"/>
    </location>
</feature>
<keyword evidence="3" id="KW-1185">Reference proteome</keyword>
<dbReference type="EMBL" id="JBHSZH010000005">
    <property type="protein sequence ID" value="MFC7082172.1"/>
    <property type="molecule type" value="Genomic_DNA"/>
</dbReference>
<feature type="compositionally biased region" description="Basic and acidic residues" evidence="1">
    <location>
        <begin position="28"/>
        <end position="52"/>
    </location>
</feature>
<accession>A0ABD5WSK4</accession>
<dbReference type="Proteomes" id="UP001596407">
    <property type="component" value="Unassembled WGS sequence"/>
</dbReference>
<dbReference type="RefSeq" id="WP_276279849.1">
    <property type="nucleotide sequence ID" value="NZ_CP119809.1"/>
</dbReference>